<proteinExistence type="predicted"/>
<protein>
    <submittedName>
        <fullName evidence="2">Uncharacterized protein</fullName>
    </submittedName>
</protein>
<feature type="compositionally biased region" description="Gly residues" evidence="1">
    <location>
        <begin position="221"/>
        <end position="232"/>
    </location>
</feature>
<keyword evidence="3" id="KW-1185">Reference proteome</keyword>
<dbReference type="OrthoDB" id="5918007at2759"/>
<gene>
    <name evidence="2" type="ORF">E2C01_056108</name>
</gene>
<name>A0A5B7GYR2_PORTR</name>
<comment type="caution">
    <text evidence="2">The sequence shown here is derived from an EMBL/GenBank/DDBJ whole genome shotgun (WGS) entry which is preliminary data.</text>
</comment>
<evidence type="ECO:0000256" key="1">
    <source>
        <dbReference type="SAM" id="MobiDB-lite"/>
    </source>
</evidence>
<evidence type="ECO:0000313" key="2">
    <source>
        <dbReference type="EMBL" id="MPC62028.1"/>
    </source>
</evidence>
<accession>A0A5B7GYR2</accession>
<organism evidence="2 3">
    <name type="scientific">Portunus trituberculatus</name>
    <name type="common">Swimming crab</name>
    <name type="synonym">Neptunus trituberculatus</name>
    <dbReference type="NCBI Taxonomy" id="210409"/>
    <lineage>
        <taxon>Eukaryota</taxon>
        <taxon>Metazoa</taxon>
        <taxon>Ecdysozoa</taxon>
        <taxon>Arthropoda</taxon>
        <taxon>Crustacea</taxon>
        <taxon>Multicrustacea</taxon>
        <taxon>Malacostraca</taxon>
        <taxon>Eumalacostraca</taxon>
        <taxon>Eucarida</taxon>
        <taxon>Decapoda</taxon>
        <taxon>Pleocyemata</taxon>
        <taxon>Brachyura</taxon>
        <taxon>Eubrachyura</taxon>
        <taxon>Portunoidea</taxon>
        <taxon>Portunidae</taxon>
        <taxon>Portuninae</taxon>
        <taxon>Portunus</taxon>
    </lineage>
</organism>
<sequence length="303" mass="30623">MEDATSLFTETDPILERSIKFKRGVEEFFFALQGDLTPYGSICQSEAHHFIFQALSNQQINQRYHNWDDEPTAASDDWDGEWTGSLEQTTVFGPSSSASAAVLTPSLSETLVETISVGATSACSTVSLAPTQPFVSSPPEAFAPATAPAPAFSPPSSSTVVSTFASTAAPTFSSATASTASITQPQSMDLAAFLQKAAPQSTLSGLVSSTSLGSSNSANNGGSGGSRGGGGASLVSPVPGLSVAGQHNILSGLSTNVGESLKAGTLVGSVGVTATAQLPSSSAPTPYSASTVQLPPTIFSSSG</sequence>
<feature type="region of interest" description="Disordered" evidence="1">
    <location>
        <begin position="213"/>
        <end position="233"/>
    </location>
</feature>
<dbReference type="Proteomes" id="UP000324222">
    <property type="component" value="Unassembled WGS sequence"/>
</dbReference>
<dbReference type="EMBL" id="VSRR010019227">
    <property type="protein sequence ID" value="MPC62028.1"/>
    <property type="molecule type" value="Genomic_DNA"/>
</dbReference>
<dbReference type="AlphaFoldDB" id="A0A5B7GYR2"/>
<reference evidence="2 3" key="1">
    <citation type="submission" date="2019-05" db="EMBL/GenBank/DDBJ databases">
        <title>Another draft genome of Portunus trituberculatus and its Hox gene families provides insights of decapod evolution.</title>
        <authorList>
            <person name="Jeong J.-H."/>
            <person name="Song I."/>
            <person name="Kim S."/>
            <person name="Choi T."/>
            <person name="Kim D."/>
            <person name="Ryu S."/>
            <person name="Kim W."/>
        </authorList>
    </citation>
    <scope>NUCLEOTIDE SEQUENCE [LARGE SCALE GENOMIC DNA]</scope>
    <source>
        <tissue evidence="2">Muscle</tissue>
    </source>
</reference>
<evidence type="ECO:0000313" key="3">
    <source>
        <dbReference type="Proteomes" id="UP000324222"/>
    </source>
</evidence>